<evidence type="ECO:0000313" key="2">
    <source>
        <dbReference type="Proteomes" id="UP000026915"/>
    </source>
</evidence>
<accession>A0A061FAG3</accession>
<dbReference type="AlphaFoldDB" id="A0A061FAG3"/>
<proteinExistence type="predicted"/>
<name>A0A061FAG3_THECC</name>
<dbReference type="Proteomes" id="UP000026915">
    <property type="component" value="Chromosome 7"/>
</dbReference>
<keyword evidence="2" id="KW-1185">Reference proteome</keyword>
<evidence type="ECO:0000313" key="1">
    <source>
        <dbReference type="EMBL" id="EOY14026.1"/>
    </source>
</evidence>
<reference evidence="1 2" key="1">
    <citation type="journal article" date="2013" name="Genome Biol.">
        <title>The genome sequence of the most widely cultivated cacao type and its use to identify candidate genes regulating pod color.</title>
        <authorList>
            <person name="Motamayor J.C."/>
            <person name="Mockaitis K."/>
            <person name="Schmutz J."/>
            <person name="Haiminen N."/>
            <person name="Iii D.L."/>
            <person name="Cornejo O."/>
            <person name="Findley S.D."/>
            <person name="Zheng P."/>
            <person name="Utro F."/>
            <person name="Royaert S."/>
            <person name="Saski C."/>
            <person name="Jenkins J."/>
            <person name="Podicheti R."/>
            <person name="Zhao M."/>
            <person name="Scheffler B.E."/>
            <person name="Stack J.C."/>
            <person name="Feltus F.A."/>
            <person name="Mustiga G.M."/>
            <person name="Amores F."/>
            <person name="Phillips W."/>
            <person name="Marelli J.P."/>
            <person name="May G.D."/>
            <person name="Shapiro H."/>
            <person name="Ma J."/>
            <person name="Bustamante C.D."/>
            <person name="Schnell R.J."/>
            <person name="Main D."/>
            <person name="Gilbert D."/>
            <person name="Parida L."/>
            <person name="Kuhn D.N."/>
        </authorList>
    </citation>
    <scope>NUCLEOTIDE SEQUENCE [LARGE SCALE GENOMIC DNA]</scope>
    <source>
        <strain evidence="2">cv. Matina 1-6</strain>
    </source>
</reference>
<gene>
    <name evidence="1" type="ORF">TCM_033091</name>
</gene>
<dbReference type="HOGENOM" id="CLU_2610870_0_0_1"/>
<organism evidence="1 2">
    <name type="scientific">Theobroma cacao</name>
    <name type="common">Cacao</name>
    <name type="synonym">Cocoa</name>
    <dbReference type="NCBI Taxonomy" id="3641"/>
    <lineage>
        <taxon>Eukaryota</taxon>
        <taxon>Viridiplantae</taxon>
        <taxon>Streptophyta</taxon>
        <taxon>Embryophyta</taxon>
        <taxon>Tracheophyta</taxon>
        <taxon>Spermatophyta</taxon>
        <taxon>Magnoliopsida</taxon>
        <taxon>eudicotyledons</taxon>
        <taxon>Gunneridae</taxon>
        <taxon>Pentapetalae</taxon>
        <taxon>rosids</taxon>
        <taxon>malvids</taxon>
        <taxon>Malvales</taxon>
        <taxon>Malvaceae</taxon>
        <taxon>Byttnerioideae</taxon>
        <taxon>Theobroma</taxon>
    </lineage>
</organism>
<sequence length="79" mass="8983">MEQKPSIDKKSPVKIDHNMMFCIGNHEVKPSIDTKRTFIVTHAFESLGKTDHNLMFASGNMKRKPSIDKKSPLIATHTF</sequence>
<protein>
    <submittedName>
        <fullName evidence="1">Uncharacterized protein</fullName>
    </submittedName>
</protein>
<dbReference type="EMBL" id="CM001885">
    <property type="protein sequence ID" value="EOY14026.1"/>
    <property type="molecule type" value="Genomic_DNA"/>
</dbReference>
<dbReference type="InParanoid" id="A0A061FAG3"/>
<dbReference type="Gramene" id="EOY14026">
    <property type="protein sequence ID" value="EOY14026"/>
    <property type="gene ID" value="TCM_033091"/>
</dbReference>